<evidence type="ECO:0000313" key="1">
    <source>
        <dbReference type="EMBL" id="KAI3690032.1"/>
    </source>
</evidence>
<dbReference type="Proteomes" id="UP001055811">
    <property type="component" value="Linkage Group LG09"/>
</dbReference>
<comment type="caution">
    <text evidence="1">The sequence shown here is derived from an EMBL/GenBank/DDBJ whole genome shotgun (WGS) entry which is preliminary data.</text>
</comment>
<reference evidence="1 2" key="2">
    <citation type="journal article" date="2022" name="Mol. Ecol. Resour.">
        <title>The genomes of chicory, endive, great burdock and yacon provide insights into Asteraceae paleo-polyploidization history and plant inulin production.</title>
        <authorList>
            <person name="Fan W."/>
            <person name="Wang S."/>
            <person name="Wang H."/>
            <person name="Wang A."/>
            <person name="Jiang F."/>
            <person name="Liu H."/>
            <person name="Zhao H."/>
            <person name="Xu D."/>
            <person name="Zhang Y."/>
        </authorList>
    </citation>
    <scope>NUCLEOTIDE SEQUENCE [LARGE SCALE GENOMIC DNA]</scope>
    <source>
        <strain evidence="2">cv. Punajuju</strain>
        <tissue evidence="1">Leaves</tissue>
    </source>
</reference>
<organism evidence="1 2">
    <name type="scientific">Cichorium intybus</name>
    <name type="common">Chicory</name>
    <dbReference type="NCBI Taxonomy" id="13427"/>
    <lineage>
        <taxon>Eukaryota</taxon>
        <taxon>Viridiplantae</taxon>
        <taxon>Streptophyta</taxon>
        <taxon>Embryophyta</taxon>
        <taxon>Tracheophyta</taxon>
        <taxon>Spermatophyta</taxon>
        <taxon>Magnoliopsida</taxon>
        <taxon>eudicotyledons</taxon>
        <taxon>Gunneridae</taxon>
        <taxon>Pentapetalae</taxon>
        <taxon>asterids</taxon>
        <taxon>campanulids</taxon>
        <taxon>Asterales</taxon>
        <taxon>Asteraceae</taxon>
        <taxon>Cichorioideae</taxon>
        <taxon>Cichorieae</taxon>
        <taxon>Cichoriinae</taxon>
        <taxon>Cichorium</taxon>
    </lineage>
</organism>
<accession>A0ACB8YWZ2</accession>
<dbReference type="EMBL" id="CM042017">
    <property type="protein sequence ID" value="KAI3690032.1"/>
    <property type="molecule type" value="Genomic_DNA"/>
</dbReference>
<proteinExistence type="predicted"/>
<protein>
    <submittedName>
        <fullName evidence="1">Uncharacterized protein</fullName>
    </submittedName>
</protein>
<reference evidence="2" key="1">
    <citation type="journal article" date="2022" name="Mol. Ecol. Resour.">
        <title>The genomes of chicory, endive, great burdock and yacon provide insights into Asteraceae palaeo-polyploidization history and plant inulin production.</title>
        <authorList>
            <person name="Fan W."/>
            <person name="Wang S."/>
            <person name="Wang H."/>
            <person name="Wang A."/>
            <person name="Jiang F."/>
            <person name="Liu H."/>
            <person name="Zhao H."/>
            <person name="Xu D."/>
            <person name="Zhang Y."/>
        </authorList>
    </citation>
    <scope>NUCLEOTIDE SEQUENCE [LARGE SCALE GENOMIC DNA]</scope>
    <source>
        <strain evidence="2">cv. Punajuju</strain>
    </source>
</reference>
<evidence type="ECO:0000313" key="2">
    <source>
        <dbReference type="Proteomes" id="UP001055811"/>
    </source>
</evidence>
<keyword evidence="2" id="KW-1185">Reference proteome</keyword>
<name>A0ACB8YWZ2_CICIN</name>
<sequence>MLTFVWLVRFSSNLDHRLVMVWDKLVVVHAKASNDRKINAASIQVDMASRDENDKCKNICKRQDQISRNSGLTREPWFTLMSQTYIDNSGLTHGAASRGYDIGCYIQLVRPIWLRYDYTEMVQLYSYDTGLLNPDSSYRLLMSLQVSMILIGDKIESVTLEVGLVDAVSSSPASKEILGCFVLKAGCYKLVSEPRNRLLTLADIQDERTVVETTRKAENINGLLRRSYHDSGLALKGRDQNEKMIKKWEHIARFCCMGQKWFQRGTIDHFLMTYSHAKCGVTGDEPKKERRNERSKRTNEILETAIADSKYVLDIEHLEGSLPRIYGTIFPMNLKPMTTDGLEAIVLMNWLALIYANMNCRNKNIMVLKAEMKWMEIHGK</sequence>
<gene>
    <name evidence="1" type="ORF">L2E82_48007</name>
</gene>